<evidence type="ECO:0000313" key="1">
    <source>
        <dbReference type="EMBL" id="MFC3266395.1"/>
    </source>
</evidence>
<protein>
    <submittedName>
        <fullName evidence="1">Uncharacterized protein</fullName>
    </submittedName>
</protein>
<name>A0ABV7LEN9_9HYPH</name>
<comment type="caution">
    <text evidence="1">The sequence shown here is derived from an EMBL/GenBank/DDBJ whole genome shotgun (WGS) entry which is preliminary data.</text>
</comment>
<dbReference type="RefSeq" id="WP_376828650.1">
    <property type="nucleotide sequence ID" value="NZ_JBHLWR010000004.1"/>
</dbReference>
<organism evidence="1 2">
    <name type="scientific">Camelimonas abortus</name>
    <dbReference type="NCBI Taxonomy" id="1017184"/>
    <lineage>
        <taxon>Bacteria</taxon>
        <taxon>Pseudomonadati</taxon>
        <taxon>Pseudomonadota</taxon>
        <taxon>Alphaproteobacteria</taxon>
        <taxon>Hyphomicrobiales</taxon>
        <taxon>Chelatococcaceae</taxon>
        <taxon>Camelimonas</taxon>
    </lineage>
</organism>
<proteinExistence type="predicted"/>
<keyword evidence="2" id="KW-1185">Reference proteome</keyword>
<accession>A0ABV7LEN9</accession>
<evidence type="ECO:0000313" key="2">
    <source>
        <dbReference type="Proteomes" id="UP001595536"/>
    </source>
</evidence>
<sequence>MFIHVTDPADNARILLNASCILMVRAAVHGGSVIYLSTGAAHHPDVLRAQETPEEIAAMLGRLGLLSGDAADAPAETAAAAR</sequence>
<gene>
    <name evidence="1" type="ORF">ACFOEX_08525</name>
</gene>
<dbReference type="EMBL" id="JBHRUV010000038">
    <property type="protein sequence ID" value="MFC3266395.1"/>
    <property type="molecule type" value="Genomic_DNA"/>
</dbReference>
<dbReference type="Proteomes" id="UP001595536">
    <property type="component" value="Unassembled WGS sequence"/>
</dbReference>
<reference evidence="2" key="1">
    <citation type="journal article" date="2019" name="Int. J. Syst. Evol. Microbiol.">
        <title>The Global Catalogue of Microorganisms (GCM) 10K type strain sequencing project: providing services to taxonomists for standard genome sequencing and annotation.</title>
        <authorList>
            <consortium name="The Broad Institute Genomics Platform"/>
            <consortium name="The Broad Institute Genome Sequencing Center for Infectious Disease"/>
            <person name="Wu L."/>
            <person name="Ma J."/>
        </authorList>
    </citation>
    <scope>NUCLEOTIDE SEQUENCE [LARGE SCALE GENOMIC DNA]</scope>
    <source>
        <strain evidence="2">CCM 7941</strain>
    </source>
</reference>